<dbReference type="EMBL" id="JAPDNT010000004">
    <property type="protein sequence ID" value="MCW3474666.1"/>
    <property type="molecule type" value="Genomic_DNA"/>
</dbReference>
<evidence type="ECO:0000256" key="6">
    <source>
        <dbReference type="ARBA" id="ARBA00023159"/>
    </source>
</evidence>
<keyword evidence="5" id="KW-0238">DNA-binding</keyword>
<dbReference type="Pfam" id="PF25601">
    <property type="entry name" value="AAA_lid_14"/>
    <property type="match status" value="1"/>
</dbReference>
<dbReference type="Gene3D" id="1.10.8.60">
    <property type="match status" value="1"/>
</dbReference>
<dbReference type="AlphaFoldDB" id="A0AA41YJ92"/>
<dbReference type="InterPro" id="IPR058031">
    <property type="entry name" value="AAA_lid_NorR"/>
</dbReference>
<keyword evidence="7" id="KW-0804">Transcription</keyword>
<dbReference type="PROSITE" id="PS50045">
    <property type="entry name" value="SIGMA54_INTERACT_4"/>
    <property type="match status" value="1"/>
</dbReference>
<keyword evidence="4" id="KW-0805">Transcription regulation</keyword>
<dbReference type="SUPFAM" id="SSF46689">
    <property type="entry name" value="Homeodomain-like"/>
    <property type="match status" value="1"/>
</dbReference>
<reference evidence="9" key="2">
    <citation type="submission" date="2022-10" db="EMBL/GenBank/DDBJ databases">
        <authorList>
            <person name="Trinh H.N."/>
        </authorList>
    </citation>
    <scope>NUCLEOTIDE SEQUENCE</scope>
    <source>
        <strain evidence="9">RN2-1</strain>
    </source>
</reference>
<organism evidence="9 10">
    <name type="scientific">Limobrevibacterium gyesilva</name>
    <dbReference type="NCBI Taxonomy" id="2991712"/>
    <lineage>
        <taxon>Bacteria</taxon>
        <taxon>Pseudomonadati</taxon>
        <taxon>Pseudomonadota</taxon>
        <taxon>Alphaproteobacteria</taxon>
        <taxon>Acetobacterales</taxon>
        <taxon>Acetobacteraceae</taxon>
        <taxon>Limobrevibacterium</taxon>
    </lineage>
</organism>
<dbReference type="GO" id="GO:0000160">
    <property type="term" value="P:phosphorelay signal transduction system"/>
    <property type="evidence" value="ECO:0007669"/>
    <property type="project" value="UniProtKB-KW"/>
</dbReference>
<dbReference type="InterPro" id="IPR002078">
    <property type="entry name" value="Sigma_54_int"/>
</dbReference>
<name>A0AA41YJ92_9PROT</name>
<evidence type="ECO:0000256" key="1">
    <source>
        <dbReference type="ARBA" id="ARBA00022741"/>
    </source>
</evidence>
<dbReference type="Proteomes" id="UP001165679">
    <property type="component" value="Unassembled WGS sequence"/>
</dbReference>
<dbReference type="Pfam" id="PF02954">
    <property type="entry name" value="HTH_8"/>
    <property type="match status" value="1"/>
</dbReference>
<dbReference type="RefSeq" id="WP_264713307.1">
    <property type="nucleotide sequence ID" value="NZ_JAPDNT010000004.1"/>
</dbReference>
<sequence length="319" mass="36046">MAYETNLVGEHASVVETRRLVARVARSPARTVLLYGETGTGKGLVARMLHQQSARAQRNFMDVNCAAIPENLLESELFGHERGAFTGALTKKIGLVEVADKGTVFLDEIREMSPVLQAKLLTLLDTLTFRRVGDVRPIHVDVRFIASTNQILLSEVKAGKFREDLYYRLQVVAINIPALRERGDDVFILAEHFMRKFSARYERAITGFDPEVRGIFRRYPWPGNVRELENLIERIFILEDDPRIMVRHLPARILREAAEEATGEPAPHAMDFDRATQSFQTRLIRRALDQSGGSLGHAAGLLGLSRHALRHQMIKLGMR</sequence>
<dbReference type="PROSITE" id="PS00676">
    <property type="entry name" value="SIGMA54_INTERACT_2"/>
    <property type="match status" value="1"/>
</dbReference>
<keyword evidence="2" id="KW-0067">ATP-binding</keyword>
<accession>A0AA41YJ92</accession>
<dbReference type="SMART" id="SM00382">
    <property type="entry name" value="AAA"/>
    <property type="match status" value="1"/>
</dbReference>
<dbReference type="CDD" id="cd00009">
    <property type="entry name" value="AAA"/>
    <property type="match status" value="1"/>
</dbReference>
<keyword evidence="3" id="KW-0902">Two-component regulatory system</keyword>
<dbReference type="InterPro" id="IPR025944">
    <property type="entry name" value="Sigma_54_int_dom_CS"/>
</dbReference>
<evidence type="ECO:0000259" key="8">
    <source>
        <dbReference type="PROSITE" id="PS50045"/>
    </source>
</evidence>
<dbReference type="Gene3D" id="1.10.10.60">
    <property type="entry name" value="Homeodomain-like"/>
    <property type="match status" value="1"/>
</dbReference>
<keyword evidence="10" id="KW-1185">Reference proteome</keyword>
<dbReference type="InterPro" id="IPR009057">
    <property type="entry name" value="Homeodomain-like_sf"/>
</dbReference>
<dbReference type="PANTHER" id="PTHR32071:SF113">
    <property type="entry name" value="ALGINATE BIOSYNTHESIS TRANSCRIPTIONAL REGULATORY PROTEIN ALGB"/>
    <property type="match status" value="1"/>
</dbReference>
<evidence type="ECO:0000313" key="10">
    <source>
        <dbReference type="Proteomes" id="UP001165679"/>
    </source>
</evidence>
<dbReference type="SUPFAM" id="SSF52540">
    <property type="entry name" value="P-loop containing nucleoside triphosphate hydrolases"/>
    <property type="match status" value="1"/>
</dbReference>
<protein>
    <submittedName>
        <fullName evidence="9">Sigma 54-interacting transcriptional regulator</fullName>
    </submittedName>
</protein>
<evidence type="ECO:0000256" key="3">
    <source>
        <dbReference type="ARBA" id="ARBA00023012"/>
    </source>
</evidence>
<dbReference type="PANTHER" id="PTHR32071">
    <property type="entry name" value="TRANSCRIPTIONAL REGULATORY PROTEIN"/>
    <property type="match status" value="1"/>
</dbReference>
<dbReference type="InterPro" id="IPR003593">
    <property type="entry name" value="AAA+_ATPase"/>
</dbReference>
<dbReference type="GO" id="GO:0006355">
    <property type="term" value="P:regulation of DNA-templated transcription"/>
    <property type="evidence" value="ECO:0007669"/>
    <property type="project" value="InterPro"/>
</dbReference>
<evidence type="ECO:0000256" key="7">
    <source>
        <dbReference type="ARBA" id="ARBA00023163"/>
    </source>
</evidence>
<dbReference type="InterPro" id="IPR027417">
    <property type="entry name" value="P-loop_NTPase"/>
</dbReference>
<reference evidence="9" key="1">
    <citation type="submission" date="2022-09" db="EMBL/GenBank/DDBJ databases">
        <title>Rhodovastum sp. nov. RN2-1 isolated from soil in Seongnam, South Korea.</title>
        <authorList>
            <person name="Le N.T."/>
        </authorList>
    </citation>
    <scope>NUCLEOTIDE SEQUENCE</scope>
    <source>
        <strain evidence="9">RN2-1</strain>
    </source>
</reference>
<dbReference type="GO" id="GO:0043565">
    <property type="term" value="F:sequence-specific DNA binding"/>
    <property type="evidence" value="ECO:0007669"/>
    <property type="project" value="InterPro"/>
</dbReference>
<evidence type="ECO:0000256" key="5">
    <source>
        <dbReference type="ARBA" id="ARBA00023125"/>
    </source>
</evidence>
<evidence type="ECO:0000313" key="9">
    <source>
        <dbReference type="EMBL" id="MCW3474666.1"/>
    </source>
</evidence>
<dbReference type="InterPro" id="IPR025943">
    <property type="entry name" value="Sigma_54_int_dom_ATP-bd_2"/>
</dbReference>
<gene>
    <name evidence="9" type="ORF">OL599_08710</name>
</gene>
<dbReference type="GO" id="GO:0005524">
    <property type="term" value="F:ATP binding"/>
    <property type="evidence" value="ECO:0007669"/>
    <property type="project" value="UniProtKB-KW"/>
</dbReference>
<dbReference type="PROSITE" id="PS00688">
    <property type="entry name" value="SIGMA54_INTERACT_3"/>
    <property type="match status" value="1"/>
</dbReference>
<proteinExistence type="predicted"/>
<keyword evidence="1" id="KW-0547">Nucleotide-binding</keyword>
<dbReference type="Gene3D" id="3.40.50.300">
    <property type="entry name" value="P-loop containing nucleotide triphosphate hydrolases"/>
    <property type="match status" value="1"/>
</dbReference>
<feature type="domain" description="Sigma-54 factor interaction" evidence="8">
    <location>
        <begin position="7"/>
        <end position="237"/>
    </location>
</feature>
<dbReference type="InterPro" id="IPR025662">
    <property type="entry name" value="Sigma_54_int_dom_ATP-bd_1"/>
</dbReference>
<dbReference type="PRINTS" id="PR01590">
    <property type="entry name" value="HTHFIS"/>
</dbReference>
<keyword evidence="6" id="KW-0010">Activator</keyword>
<comment type="caution">
    <text evidence="9">The sequence shown here is derived from an EMBL/GenBank/DDBJ whole genome shotgun (WGS) entry which is preliminary data.</text>
</comment>
<dbReference type="PROSITE" id="PS00675">
    <property type="entry name" value="SIGMA54_INTERACT_1"/>
    <property type="match status" value="1"/>
</dbReference>
<dbReference type="InterPro" id="IPR002197">
    <property type="entry name" value="HTH_Fis"/>
</dbReference>
<evidence type="ECO:0000256" key="4">
    <source>
        <dbReference type="ARBA" id="ARBA00023015"/>
    </source>
</evidence>
<evidence type="ECO:0000256" key="2">
    <source>
        <dbReference type="ARBA" id="ARBA00022840"/>
    </source>
</evidence>
<dbReference type="FunFam" id="3.40.50.300:FF:000006">
    <property type="entry name" value="DNA-binding transcriptional regulator NtrC"/>
    <property type="match status" value="1"/>
</dbReference>
<dbReference type="Pfam" id="PF00158">
    <property type="entry name" value="Sigma54_activat"/>
    <property type="match status" value="1"/>
</dbReference>